<dbReference type="EMBL" id="EQ973917">
    <property type="protein sequence ID" value="EEF38946.1"/>
    <property type="molecule type" value="Genomic_DNA"/>
</dbReference>
<reference evidence="2" key="1">
    <citation type="journal article" date="2010" name="Nat. Biotechnol.">
        <title>Draft genome sequence of the oilseed species Ricinus communis.</title>
        <authorList>
            <person name="Chan A.P."/>
            <person name="Crabtree J."/>
            <person name="Zhao Q."/>
            <person name="Lorenzi H."/>
            <person name="Orvis J."/>
            <person name="Puiu D."/>
            <person name="Melake-Berhan A."/>
            <person name="Jones K.M."/>
            <person name="Redman J."/>
            <person name="Chen G."/>
            <person name="Cahoon E.B."/>
            <person name="Gedil M."/>
            <person name="Stanke M."/>
            <person name="Haas B.J."/>
            <person name="Wortman J.R."/>
            <person name="Fraser-Liggett C.M."/>
            <person name="Ravel J."/>
            <person name="Rabinowicz P.D."/>
        </authorList>
    </citation>
    <scope>NUCLEOTIDE SEQUENCE [LARGE SCALE GENOMIC DNA]</scope>
    <source>
        <strain evidence="2">cv. Hale</strain>
    </source>
</reference>
<evidence type="ECO:0000313" key="2">
    <source>
        <dbReference type="Proteomes" id="UP000008311"/>
    </source>
</evidence>
<organism evidence="1 2">
    <name type="scientific">Ricinus communis</name>
    <name type="common">Castor bean</name>
    <dbReference type="NCBI Taxonomy" id="3988"/>
    <lineage>
        <taxon>Eukaryota</taxon>
        <taxon>Viridiplantae</taxon>
        <taxon>Streptophyta</taxon>
        <taxon>Embryophyta</taxon>
        <taxon>Tracheophyta</taxon>
        <taxon>Spermatophyta</taxon>
        <taxon>Magnoliopsida</taxon>
        <taxon>eudicotyledons</taxon>
        <taxon>Gunneridae</taxon>
        <taxon>Pentapetalae</taxon>
        <taxon>rosids</taxon>
        <taxon>fabids</taxon>
        <taxon>Malpighiales</taxon>
        <taxon>Euphorbiaceae</taxon>
        <taxon>Acalyphoideae</taxon>
        <taxon>Acalypheae</taxon>
        <taxon>Ricinus</taxon>
    </lineage>
</organism>
<dbReference type="InParanoid" id="B9SBW8"/>
<protein>
    <submittedName>
        <fullName evidence="1">Uncharacterized protein</fullName>
    </submittedName>
</protein>
<keyword evidence="2" id="KW-1185">Reference proteome</keyword>
<gene>
    <name evidence="1" type="ORF">RCOM_1045380</name>
</gene>
<proteinExistence type="predicted"/>
<evidence type="ECO:0000313" key="1">
    <source>
        <dbReference type="EMBL" id="EEF38946.1"/>
    </source>
</evidence>
<name>B9SBW8_RICCO</name>
<accession>B9SBW8</accession>
<sequence>MDGCVKDELNLHVSVEIYFPYRVTKIVDPSITSGDERGKEITCFVRVACSLEIPTGRMKMVDVITGLQNLKGIYQNRQQIRNIKDPSTSQFANLTTSITLF</sequence>
<dbReference type="AlphaFoldDB" id="B9SBW8"/>
<dbReference type="Proteomes" id="UP000008311">
    <property type="component" value="Unassembled WGS sequence"/>
</dbReference>